<keyword evidence="2" id="KW-0285">Flavoprotein</keyword>
<protein>
    <submittedName>
        <fullName evidence="8">Monooxygenase</fullName>
    </submittedName>
</protein>
<name>A0AAJ0E9P0_9PEZI</name>
<dbReference type="PANTHER" id="PTHR47178">
    <property type="entry name" value="MONOOXYGENASE, FAD-BINDING"/>
    <property type="match status" value="1"/>
</dbReference>
<feature type="domain" description="FAD-binding" evidence="7">
    <location>
        <begin position="40"/>
        <end position="377"/>
    </location>
</feature>
<dbReference type="RefSeq" id="XP_060440189.1">
    <property type="nucleotide sequence ID" value="XM_060595541.1"/>
</dbReference>
<evidence type="ECO:0000256" key="1">
    <source>
        <dbReference type="ARBA" id="ARBA00001974"/>
    </source>
</evidence>
<dbReference type="SUPFAM" id="SSF51905">
    <property type="entry name" value="FAD/NAD(P)-binding domain"/>
    <property type="match status" value="1"/>
</dbReference>
<evidence type="ECO:0000256" key="6">
    <source>
        <dbReference type="SAM" id="SignalP"/>
    </source>
</evidence>
<comment type="caution">
    <text evidence="8">The sequence shown here is derived from an EMBL/GenBank/DDBJ whole genome shotgun (WGS) entry which is preliminary data.</text>
</comment>
<dbReference type="GO" id="GO:0071949">
    <property type="term" value="F:FAD binding"/>
    <property type="evidence" value="ECO:0007669"/>
    <property type="project" value="InterPro"/>
</dbReference>
<evidence type="ECO:0000259" key="7">
    <source>
        <dbReference type="Pfam" id="PF01494"/>
    </source>
</evidence>
<evidence type="ECO:0000313" key="8">
    <source>
        <dbReference type="EMBL" id="KAK1624194.1"/>
    </source>
</evidence>
<evidence type="ECO:0000256" key="2">
    <source>
        <dbReference type="ARBA" id="ARBA00022630"/>
    </source>
</evidence>
<evidence type="ECO:0000256" key="3">
    <source>
        <dbReference type="ARBA" id="ARBA00022827"/>
    </source>
</evidence>
<feature type="chain" id="PRO_5042510499" evidence="6">
    <location>
        <begin position="24"/>
        <end position="435"/>
    </location>
</feature>
<evidence type="ECO:0000313" key="9">
    <source>
        <dbReference type="Proteomes" id="UP001243989"/>
    </source>
</evidence>
<dbReference type="AlphaFoldDB" id="A0AAJ0E9P0"/>
<dbReference type="Proteomes" id="UP001243989">
    <property type="component" value="Unassembled WGS sequence"/>
</dbReference>
<comment type="cofactor">
    <cofactor evidence="1">
        <name>FAD</name>
        <dbReference type="ChEBI" id="CHEBI:57692"/>
    </cofactor>
</comment>
<dbReference type="InterPro" id="IPR002938">
    <property type="entry name" value="FAD-bd"/>
</dbReference>
<proteinExistence type="predicted"/>
<dbReference type="PANTHER" id="PTHR47178:SF3">
    <property type="entry name" value="FAD-BINDING DOMAIN-CONTAINING PROTEIN"/>
    <property type="match status" value="1"/>
</dbReference>
<keyword evidence="4" id="KW-0560">Oxidoreductase</keyword>
<keyword evidence="9" id="KW-1185">Reference proteome</keyword>
<evidence type="ECO:0000256" key="4">
    <source>
        <dbReference type="ARBA" id="ARBA00023002"/>
    </source>
</evidence>
<gene>
    <name evidence="8" type="ORF">BDP81DRAFT_501765</name>
</gene>
<dbReference type="GO" id="GO:0004497">
    <property type="term" value="F:monooxygenase activity"/>
    <property type="evidence" value="ECO:0007669"/>
    <property type="project" value="UniProtKB-KW"/>
</dbReference>
<reference evidence="8" key="1">
    <citation type="submission" date="2021-06" db="EMBL/GenBank/DDBJ databases">
        <title>Comparative genomics, transcriptomics and evolutionary studies reveal genomic signatures of adaptation to plant cell wall in hemibiotrophic fungi.</title>
        <authorList>
            <consortium name="DOE Joint Genome Institute"/>
            <person name="Baroncelli R."/>
            <person name="Diaz J.F."/>
            <person name="Benocci T."/>
            <person name="Peng M."/>
            <person name="Battaglia E."/>
            <person name="Haridas S."/>
            <person name="Andreopoulos W."/>
            <person name="Labutti K."/>
            <person name="Pangilinan J."/>
            <person name="Floch G.L."/>
            <person name="Makela M.R."/>
            <person name="Henrissat B."/>
            <person name="Grigoriev I.V."/>
            <person name="Crouch J.A."/>
            <person name="De Vries R.P."/>
            <person name="Sukno S.A."/>
            <person name="Thon M.R."/>
        </authorList>
    </citation>
    <scope>NUCLEOTIDE SEQUENCE</scope>
    <source>
        <strain evidence="8">CBS 102054</strain>
    </source>
</reference>
<dbReference type="Gene3D" id="3.50.50.60">
    <property type="entry name" value="FAD/NAD(P)-binding domain"/>
    <property type="match status" value="1"/>
</dbReference>
<dbReference type="PRINTS" id="PR00420">
    <property type="entry name" value="RNGMNOXGNASE"/>
</dbReference>
<feature type="signal peptide" evidence="6">
    <location>
        <begin position="1"/>
        <end position="23"/>
    </location>
</feature>
<sequence>MLLCYVTIARSSLSCMLIASAMAIQNTNGNSGQLRDNNPKVAIIGAGLTGLIAAQGLKNVNVDRYQNGFNVVVFERDESIAARPRDWSILIGWGMNTLRELLPEQIVKNFPQGICNPHLEFNDWDESIIGYNGATGEVMFQNSTPGARRISRRRLRKVLAEGLDVRWGKYLDRIESNSTSVELAFRDGDTYEADYVLGTDGVSSKVRELLVGVEKARPVPSGYSIANCVCKYGDAEKVKAVVKAHSVCALMLGTANLAGCGVMSAEDPNDVASWETFWVKVWRGHSVSLNGQEAIDFAKKDLSGICEPFSSALEWTPEGSSCYLDEMKYWLPSPWKTHDGRVTLAGDAAHPMLPFRGQGLQHAIIDVQNYINALVKLRDSREATSRKDIMAAYGADVVERGSVAVAQALKEAENSLNPDTVGDMLMVTKGHGRSI</sequence>
<keyword evidence="3" id="KW-0274">FAD</keyword>
<organism evidence="8 9">
    <name type="scientific">Colletotrichum phormii</name>
    <dbReference type="NCBI Taxonomy" id="359342"/>
    <lineage>
        <taxon>Eukaryota</taxon>
        <taxon>Fungi</taxon>
        <taxon>Dikarya</taxon>
        <taxon>Ascomycota</taxon>
        <taxon>Pezizomycotina</taxon>
        <taxon>Sordariomycetes</taxon>
        <taxon>Hypocreomycetidae</taxon>
        <taxon>Glomerellales</taxon>
        <taxon>Glomerellaceae</taxon>
        <taxon>Colletotrichum</taxon>
        <taxon>Colletotrichum acutatum species complex</taxon>
    </lineage>
</organism>
<keyword evidence="6" id="KW-0732">Signal</keyword>
<accession>A0AAJ0E9P0</accession>
<keyword evidence="5 8" id="KW-0503">Monooxygenase</keyword>
<dbReference type="Pfam" id="PF01494">
    <property type="entry name" value="FAD_binding_3"/>
    <property type="match status" value="1"/>
</dbReference>
<dbReference type="GeneID" id="85480403"/>
<evidence type="ECO:0000256" key="5">
    <source>
        <dbReference type="ARBA" id="ARBA00023033"/>
    </source>
</evidence>
<dbReference type="InterPro" id="IPR036188">
    <property type="entry name" value="FAD/NAD-bd_sf"/>
</dbReference>
<dbReference type="EMBL" id="JAHMHQ010000025">
    <property type="protein sequence ID" value="KAK1624194.1"/>
    <property type="molecule type" value="Genomic_DNA"/>
</dbReference>